<accession>A0AAV1T0J5</accession>
<evidence type="ECO:0000313" key="1">
    <source>
        <dbReference type="EMBL" id="CAK7896015.1"/>
    </source>
</evidence>
<gene>
    <name evidence="1" type="ORF">PM001_LOCUS1164</name>
</gene>
<dbReference type="AlphaFoldDB" id="A0AAV1T0J5"/>
<evidence type="ECO:0000313" key="2">
    <source>
        <dbReference type="Proteomes" id="UP001162060"/>
    </source>
</evidence>
<sequence length="80" mass="8722">MWIPAARLATEHSTDEILQSLAGDSQPATWQAHRASLRDFVRIPYQGVSFLCTSDAALHSLGGLALQVCGATVHIRKYSK</sequence>
<reference evidence="1" key="1">
    <citation type="submission" date="2024-01" db="EMBL/GenBank/DDBJ databases">
        <authorList>
            <person name="Webb A."/>
        </authorList>
    </citation>
    <scope>NUCLEOTIDE SEQUENCE</scope>
    <source>
        <strain evidence="1">Pm1</strain>
    </source>
</reference>
<name>A0AAV1T0J5_9STRA</name>
<dbReference type="Proteomes" id="UP001162060">
    <property type="component" value="Unassembled WGS sequence"/>
</dbReference>
<proteinExistence type="predicted"/>
<protein>
    <submittedName>
        <fullName evidence="1">Uncharacterized protein</fullName>
    </submittedName>
</protein>
<organism evidence="1 2">
    <name type="scientific">Peronospora matthiolae</name>
    <dbReference type="NCBI Taxonomy" id="2874970"/>
    <lineage>
        <taxon>Eukaryota</taxon>
        <taxon>Sar</taxon>
        <taxon>Stramenopiles</taxon>
        <taxon>Oomycota</taxon>
        <taxon>Peronosporomycetes</taxon>
        <taxon>Peronosporales</taxon>
        <taxon>Peronosporaceae</taxon>
        <taxon>Peronospora</taxon>
    </lineage>
</organism>
<comment type="caution">
    <text evidence="1">The sequence shown here is derived from an EMBL/GenBank/DDBJ whole genome shotgun (WGS) entry which is preliminary data.</text>
</comment>
<dbReference type="EMBL" id="CAKLBY020000005">
    <property type="protein sequence ID" value="CAK7896015.1"/>
    <property type="molecule type" value="Genomic_DNA"/>
</dbReference>